<accession>A0A370THH7</accession>
<dbReference type="GeneID" id="43600630"/>
<dbReference type="Proteomes" id="UP000254866">
    <property type="component" value="Unassembled WGS sequence"/>
</dbReference>
<protein>
    <submittedName>
        <fullName evidence="1">Uncharacterized protein</fullName>
    </submittedName>
</protein>
<comment type="caution">
    <text evidence="1">The sequence shown here is derived from an EMBL/GenBank/DDBJ whole genome shotgun (WGS) entry which is preliminary data.</text>
</comment>
<dbReference type="RefSeq" id="XP_031867635.1">
    <property type="nucleotide sequence ID" value="XM_032016404.1"/>
</dbReference>
<reference evidence="1 2" key="1">
    <citation type="journal article" date="2018" name="IMA Fungus">
        <title>IMA Genome-F 9: Draft genome sequence of Annulohypoxylon stygium, Aspergillus mulundensis, Berkeleyomyces basicola (syn. Thielaviopsis basicola), Ceratocystis smalleyi, two Cercospora beticola strains, Coleophoma cylindrospora, Fusarium fracticaudum, Phialophora cf. hyalina, and Morchella septimelata.</title>
        <authorList>
            <person name="Wingfield B.D."/>
            <person name="Bills G.F."/>
            <person name="Dong Y."/>
            <person name="Huang W."/>
            <person name="Nel W.J."/>
            <person name="Swalarsk-Parry B.S."/>
            <person name="Vaghefi N."/>
            <person name="Wilken P.M."/>
            <person name="An Z."/>
            <person name="de Beer Z.W."/>
            <person name="De Vos L."/>
            <person name="Chen L."/>
            <person name="Duong T.A."/>
            <person name="Gao Y."/>
            <person name="Hammerbacher A."/>
            <person name="Kikkert J.R."/>
            <person name="Li Y."/>
            <person name="Li H."/>
            <person name="Li K."/>
            <person name="Li Q."/>
            <person name="Liu X."/>
            <person name="Ma X."/>
            <person name="Naidoo K."/>
            <person name="Pethybridge S.J."/>
            <person name="Sun J."/>
            <person name="Steenkamp E.T."/>
            <person name="van der Nest M.A."/>
            <person name="van Wyk S."/>
            <person name="Wingfield M.J."/>
            <person name="Xiong C."/>
            <person name="Yue Q."/>
            <person name="Zhang X."/>
        </authorList>
    </citation>
    <scope>NUCLEOTIDE SEQUENCE [LARGE SCALE GENOMIC DNA]</scope>
    <source>
        <strain evidence="1 2">BP 5553</strain>
    </source>
</reference>
<proteinExistence type="predicted"/>
<dbReference type="AlphaFoldDB" id="A0A370THH7"/>
<dbReference type="EMBL" id="NPIC01000007">
    <property type="protein sequence ID" value="RDL34653.1"/>
    <property type="molecule type" value="Genomic_DNA"/>
</dbReference>
<keyword evidence="2" id="KW-1185">Reference proteome</keyword>
<dbReference type="OrthoDB" id="10009520at2759"/>
<organism evidence="1 2">
    <name type="scientific">Venustampulla echinocandica</name>
    <dbReference type="NCBI Taxonomy" id="2656787"/>
    <lineage>
        <taxon>Eukaryota</taxon>
        <taxon>Fungi</taxon>
        <taxon>Dikarya</taxon>
        <taxon>Ascomycota</taxon>
        <taxon>Pezizomycotina</taxon>
        <taxon>Leotiomycetes</taxon>
        <taxon>Helotiales</taxon>
        <taxon>Pleuroascaceae</taxon>
        <taxon>Venustampulla</taxon>
    </lineage>
</organism>
<name>A0A370THH7_9HELO</name>
<evidence type="ECO:0000313" key="1">
    <source>
        <dbReference type="EMBL" id="RDL34653.1"/>
    </source>
</evidence>
<sequence>MACVDPFLQFDDQSFALGLQLEEIEAQPLDYFEAELKKAHFSSRGPEVRFIEEAAPSNHASSRSSIIRIDIDHLVEAAFAIRGKSDAFNLMRWREQPSHIKTDGYLLSGSCTDRLAIDSRFEKCTVSFEIGFFFVNSFFQLSHGAKQH</sequence>
<evidence type="ECO:0000313" key="2">
    <source>
        <dbReference type="Proteomes" id="UP000254866"/>
    </source>
</evidence>
<gene>
    <name evidence="1" type="ORF">BP5553_07781</name>
</gene>